<sequence>MELDQKERTSEMHWPTFRSQNPKSKLDGEDHYETLKNQVKLMNEKYPLYIEFSVFTDKLLSFPSPSCRVKVVVYRSDFGLRTIAEAGSQSGYSEAARKCMNSGGYKMYANTYLK</sequence>
<dbReference type="EMBL" id="KQ085919">
    <property type="protein sequence ID" value="KLO16213.1"/>
    <property type="molecule type" value="Genomic_DNA"/>
</dbReference>
<reference evidence="2 3" key="1">
    <citation type="submission" date="2015-04" db="EMBL/GenBank/DDBJ databases">
        <title>Complete genome sequence of Schizopora paradoxa KUC8140, a cosmopolitan wood degrader in East Asia.</title>
        <authorList>
            <consortium name="DOE Joint Genome Institute"/>
            <person name="Min B."/>
            <person name="Park H."/>
            <person name="Jang Y."/>
            <person name="Kim J.-J."/>
            <person name="Kim K.H."/>
            <person name="Pangilinan J."/>
            <person name="Lipzen A."/>
            <person name="Riley R."/>
            <person name="Grigoriev I.V."/>
            <person name="Spatafora J.W."/>
            <person name="Choi I.-G."/>
        </authorList>
    </citation>
    <scope>NUCLEOTIDE SEQUENCE [LARGE SCALE GENOMIC DNA]</scope>
    <source>
        <strain evidence="2 3">KUC8140</strain>
    </source>
</reference>
<gene>
    <name evidence="2" type="ORF">SCHPADRAFT_226333</name>
</gene>
<dbReference type="InParanoid" id="A0A0H2S374"/>
<organism evidence="2 3">
    <name type="scientific">Schizopora paradoxa</name>
    <dbReference type="NCBI Taxonomy" id="27342"/>
    <lineage>
        <taxon>Eukaryota</taxon>
        <taxon>Fungi</taxon>
        <taxon>Dikarya</taxon>
        <taxon>Basidiomycota</taxon>
        <taxon>Agaricomycotina</taxon>
        <taxon>Agaricomycetes</taxon>
        <taxon>Hymenochaetales</taxon>
        <taxon>Schizoporaceae</taxon>
        <taxon>Schizopora</taxon>
    </lineage>
</organism>
<evidence type="ECO:0000313" key="2">
    <source>
        <dbReference type="EMBL" id="KLO16213.1"/>
    </source>
</evidence>
<accession>A0A0H2S374</accession>
<dbReference type="AlphaFoldDB" id="A0A0H2S374"/>
<name>A0A0H2S374_9AGAM</name>
<keyword evidence="3" id="KW-1185">Reference proteome</keyword>
<feature type="region of interest" description="Disordered" evidence="1">
    <location>
        <begin position="1"/>
        <end position="28"/>
    </location>
</feature>
<dbReference type="Proteomes" id="UP000053477">
    <property type="component" value="Unassembled WGS sequence"/>
</dbReference>
<evidence type="ECO:0000256" key="1">
    <source>
        <dbReference type="SAM" id="MobiDB-lite"/>
    </source>
</evidence>
<proteinExistence type="predicted"/>
<feature type="compositionally biased region" description="Basic and acidic residues" evidence="1">
    <location>
        <begin position="1"/>
        <end position="11"/>
    </location>
</feature>
<protein>
    <submittedName>
        <fullName evidence="2">Uncharacterized protein</fullName>
    </submittedName>
</protein>
<evidence type="ECO:0000313" key="3">
    <source>
        <dbReference type="Proteomes" id="UP000053477"/>
    </source>
</evidence>